<evidence type="ECO:0000313" key="1">
    <source>
        <dbReference type="EMBL" id="RRC96685.1"/>
    </source>
</evidence>
<dbReference type="Proteomes" id="UP000267535">
    <property type="component" value="Unassembled WGS sequence"/>
</dbReference>
<accession>A0A3P1SIW4</accession>
<dbReference type="OrthoDB" id="9902424at2"/>
<sequence length="118" mass="12660">MSRSKHLILMQKRSVLMSLIVAVLFLVPVAHADESMNLSDWSSSALELAMTTELAKEQPVTDQQLESVRGQGAAISLPTMPKELGIILWDEGESSSGGHKGSGQGNSIVTVQIRMGGR</sequence>
<organism evidence="1 2">
    <name type="scientific">Amphritea balenae</name>
    <dbReference type="NCBI Taxonomy" id="452629"/>
    <lineage>
        <taxon>Bacteria</taxon>
        <taxon>Pseudomonadati</taxon>
        <taxon>Pseudomonadota</taxon>
        <taxon>Gammaproteobacteria</taxon>
        <taxon>Oceanospirillales</taxon>
        <taxon>Oceanospirillaceae</taxon>
        <taxon>Amphritea</taxon>
    </lineage>
</organism>
<keyword evidence="2" id="KW-1185">Reference proteome</keyword>
<comment type="caution">
    <text evidence="1">The sequence shown here is derived from an EMBL/GenBank/DDBJ whole genome shotgun (WGS) entry which is preliminary data.</text>
</comment>
<protein>
    <submittedName>
        <fullName evidence="1">Uncharacterized protein</fullName>
    </submittedName>
</protein>
<gene>
    <name evidence="1" type="ORF">EHS89_20675</name>
</gene>
<dbReference type="AlphaFoldDB" id="A0A3P1SIW4"/>
<name>A0A3P1SIW4_9GAMM</name>
<proteinExistence type="predicted"/>
<reference evidence="1 2" key="1">
    <citation type="submission" date="2018-11" db="EMBL/GenBank/DDBJ databases">
        <title>The draft genome sequence of Amphritea balenae JAMM 1525T.</title>
        <authorList>
            <person name="Fang Z."/>
            <person name="Zhang Y."/>
            <person name="Han X."/>
        </authorList>
    </citation>
    <scope>NUCLEOTIDE SEQUENCE [LARGE SCALE GENOMIC DNA]</scope>
    <source>
        <strain evidence="1 2">JAMM 1525</strain>
    </source>
</reference>
<dbReference type="EMBL" id="RQXV01000019">
    <property type="protein sequence ID" value="RRC96685.1"/>
    <property type="molecule type" value="Genomic_DNA"/>
</dbReference>
<dbReference type="RefSeq" id="WP_124928076.1">
    <property type="nucleotide sequence ID" value="NZ_BMOH01000009.1"/>
</dbReference>
<evidence type="ECO:0000313" key="2">
    <source>
        <dbReference type="Proteomes" id="UP000267535"/>
    </source>
</evidence>